<gene>
    <name evidence="1" type="ORF">HW555_007380</name>
</gene>
<evidence type="ECO:0000313" key="2">
    <source>
        <dbReference type="Proteomes" id="UP000648187"/>
    </source>
</evidence>
<protein>
    <submittedName>
        <fullName evidence="1">Uncharacterized protein</fullName>
    </submittedName>
</protein>
<keyword evidence="2" id="KW-1185">Reference proteome</keyword>
<name>A0A835GCV6_SPOEX</name>
<comment type="caution">
    <text evidence="1">The sequence shown here is derived from an EMBL/GenBank/DDBJ whole genome shotgun (WGS) entry which is preliminary data.</text>
</comment>
<evidence type="ECO:0000313" key="1">
    <source>
        <dbReference type="EMBL" id="KAF9414800.1"/>
    </source>
</evidence>
<reference evidence="1" key="1">
    <citation type="submission" date="2020-08" db="EMBL/GenBank/DDBJ databases">
        <title>Spodoptera exigua strain:BAW_Kor-Di-RS1 Genome sequencing and assembly.</title>
        <authorList>
            <person name="Kim J."/>
            <person name="Nam H.Y."/>
            <person name="Kwon M."/>
            <person name="Choi J.H."/>
            <person name="Cho S.R."/>
            <person name="Kim G.-H."/>
        </authorList>
    </citation>
    <scope>NUCLEOTIDE SEQUENCE</scope>
    <source>
        <strain evidence="1">BAW_Kor-Di-RS1</strain>
        <tissue evidence="1">Whole-body</tissue>
    </source>
</reference>
<dbReference type="EMBL" id="JACKWZ010000124">
    <property type="protein sequence ID" value="KAF9414800.1"/>
    <property type="molecule type" value="Genomic_DNA"/>
</dbReference>
<accession>A0A835GCV6</accession>
<dbReference type="Proteomes" id="UP000648187">
    <property type="component" value="Unassembled WGS sequence"/>
</dbReference>
<dbReference type="AlphaFoldDB" id="A0A835GCV6"/>
<sequence>MAILLQDLLPRDVPINLQASAGESMFMILNTSNDAWTYTVVSQITLPHSGRSAELIELNNLAIETSSRLGDTLFGRSKNTEKNGMLQIEYPTLPDVVQNPNVGAMEGGRFSILGKSKVGPFEAGSLSVEGY</sequence>
<organism evidence="1 2">
    <name type="scientific">Spodoptera exigua</name>
    <name type="common">Beet armyworm</name>
    <name type="synonym">Noctua fulgens</name>
    <dbReference type="NCBI Taxonomy" id="7107"/>
    <lineage>
        <taxon>Eukaryota</taxon>
        <taxon>Metazoa</taxon>
        <taxon>Ecdysozoa</taxon>
        <taxon>Arthropoda</taxon>
        <taxon>Hexapoda</taxon>
        <taxon>Insecta</taxon>
        <taxon>Pterygota</taxon>
        <taxon>Neoptera</taxon>
        <taxon>Endopterygota</taxon>
        <taxon>Lepidoptera</taxon>
        <taxon>Glossata</taxon>
        <taxon>Ditrysia</taxon>
        <taxon>Noctuoidea</taxon>
        <taxon>Noctuidae</taxon>
        <taxon>Amphipyrinae</taxon>
        <taxon>Spodoptera</taxon>
    </lineage>
</organism>
<proteinExistence type="predicted"/>